<evidence type="ECO:0000259" key="5">
    <source>
        <dbReference type="PROSITE" id="PS51898"/>
    </source>
</evidence>
<dbReference type="RefSeq" id="WP_102517010.1">
    <property type="nucleotide sequence ID" value="NZ_CAWNSM010000057.1"/>
</dbReference>
<dbReference type="PANTHER" id="PTHR30629:SF6">
    <property type="entry name" value="PROPHAGE INTEGRASE INTA-RELATED"/>
    <property type="match status" value="1"/>
</dbReference>
<dbReference type="SUPFAM" id="SSF56349">
    <property type="entry name" value="DNA breaking-rejoining enzymes"/>
    <property type="match status" value="1"/>
</dbReference>
<evidence type="ECO:0000256" key="3">
    <source>
        <dbReference type="ARBA" id="ARBA00023125"/>
    </source>
</evidence>
<dbReference type="CDD" id="cd00801">
    <property type="entry name" value="INT_P4_C"/>
    <property type="match status" value="1"/>
</dbReference>
<keyword evidence="4" id="KW-0233">DNA recombination</keyword>
<dbReference type="Gene3D" id="1.10.443.10">
    <property type="entry name" value="Intergrase catalytic core"/>
    <property type="match status" value="1"/>
</dbReference>
<comment type="similarity">
    <text evidence="1">Belongs to the 'phage' integrase family.</text>
</comment>
<sequence length="400" mass="46761">MITLNSGVHHVATVRCKISDTQIRKYARDPRVKQLKDVRYSLYYIFGKDRQKGSWRLFSYQNTKQSSVVFAHFPKTSASQAIQLVKDNNENNTPLVRHHFLLLVTDVLEWHISRQEKLGRLEKNRLIAIRSMFNAHLYSMFDGVEVTALSRMVIDDYFVVPFLQSGYSLSYAKGLFQLVKVAFSTAYSMKKLFSNPMSDMRWTDFVSQSIRPKPPKLMPMNILDTLNSIKCVEPIPKALCTLMLYHGTRIGETRLAKWSHINFETKQWLIPADNTKTKRLIIYPLTDEMIEFLKSYKAWLLDNHYKGKNLFPLCKRDKSPLHRAQACKLVRAVSRGKWSAHDLRKLARTIWADIGVDYFIAESLLNHAKDKLDVIYIHSQVELQKRDALVDYHKWLKKCW</sequence>
<dbReference type="GO" id="GO:0015074">
    <property type="term" value="P:DNA integration"/>
    <property type="evidence" value="ECO:0007669"/>
    <property type="project" value="UniProtKB-KW"/>
</dbReference>
<dbReference type="Pfam" id="PF00589">
    <property type="entry name" value="Phage_integrase"/>
    <property type="match status" value="1"/>
</dbReference>
<dbReference type="InterPro" id="IPR013762">
    <property type="entry name" value="Integrase-like_cat_sf"/>
</dbReference>
<keyword evidence="3" id="KW-0238">DNA-binding</keyword>
<comment type="caution">
    <text evidence="6">The sequence shown here is derived from an EMBL/GenBank/DDBJ whole genome shotgun (WGS) entry which is preliminary data.</text>
</comment>
<keyword evidence="2" id="KW-0229">DNA integration</keyword>
<protein>
    <submittedName>
        <fullName evidence="6">Integrase</fullName>
    </submittedName>
</protein>
<dbReference type="Gene3D" id="1.10.150.130">
    <property type="match status" value="1"/>
</dbReference>
<dbReference type="PROSITE" id="PS51898">
    <property type="entry name" value="TYR_RECOMBINASE"/>
    <property type="match status" value="1"/>
</dbReference>
<dbReference type="Proteomes" id="UP000235330">
    <property type="component" value="Unassembled WGS sequence"/>
</dbReference>
<dbReference type="AlphaFoldDB" id="A0A2N7F7T6"/>
<dbReference type="GO" id="GO:0006310">
    <property type="term" value="P:DNA recombination"/>
    <property type="evidence" value="ECO:0007669"/>
    <property type="project" value="UniProtKB-KW"/>
</dbReference>
<accession>A0A2N7F7T6</accession>
<name>A0A2N7F7T6_VIBSP</name>
<evidence type="ECO:0000256" key="4">
    <source>
        <dbReference type="ARBA" id="ARBA00023172"/>
    </source>
</evidence>
<dbReference type="PANTHER" id="PTHR30629">
    <property type="entry name" value="PROPHAGE INTEGRASE"/>
    <property type="match status" value="1"/>
</dbReference>
<dbReference type="GO" id="GO:0003677">
    <property type="term" value="F:DNA binding"/>
    <property type="evidence" value="ECO:0007669"/>
    <property type="project" value="UniProtKB-KW"/>
</dbReference>
<dbReference type="InterPro" id="IPR002104">
    <property type="entry name" value="Integrase_catalytic"/>
</dbReference>
<proteinExistence type="inferred from homology"/>
<dbReference type="InterPro" id="IPR011010">
    <property type="entry name" value="DNA_brk_join_enz"/>
</dbReference>
<evidence type="ECO:0000256" key="2">
    <source>
        <dbReference type="ARBA" id="ARBA00022908"/>
    </source>
</evidence>
<dbReference type="EMBL" id="MCWU01000057">
    <property type="protein sequence ID" value="PMJ62251.1"/>
    <property type="molecule type" value="Genomic_DNA"/>
</dbReference>
<evidence type="ECO:0000313" key="7">
    <source>
        <dbReference type="Proteomes" id="UP000235330"/>
    </source>
</evidence>
<dbReference type="InterPro" id="IPR050808">
    <property type="entry name" value="Phage_Integrase"/>
</dbReference>
<dbReference type="InterPro" id="IPR010998">
    <property type="entry name" value="Integrase_recombinase_N"/>
</dbReference>
<organism evidence="6 7">
    <name type="scientific">Vibrio splendidus</name>
    <dbReference type="NCBI Taxonomy" id="29497"/>
    <lineage>
        <taxon>Bacteria</taxon>
        <taxon>Pseudomonadati</taxon>
        <taxon>Pseudomonadota</taxon>
        <taxon>Gammaproteobacteria</taxon>
        <taxon>Vibrionales</taxon>
        <taxon>Vibrionaceae</taxon>
        <taxon>Vibrio</taxon>
    </lineage>
</organism>
<reference evidence="7" key="1">
    <citation type="submission" date="2016-07" db="EMBL/GenBank/DDBJ databases">
        <title>Nontailed viruses are major unrecognized killers of bacteria in the ocean.</title>
        <authorList>
            <person name="Kauffman K."/>
            <person name="Hussain F."/>
            <person name="Yang J."/>
            <person name="Arevalo P."/>
            <person name="Brown J."/>
            <person name="Cutler M."/>
            <person name="Kelly L."/>
            <person name="Polz M.F."/>
        </authorList>
    </citation>
    <scope>NUCLEOTIDE SEQUENCE [LARGE SCALE GENOMIC DNA]</scope>
    <source>
        <strain evidence="7">10N.261.55.E11</strain>
    </source>
</reference>
<evidence type="ECO:0000313" key="6">
    <source>
        <dbReference type="EMBL" id="PMJ62251.1"/>
    </source>
</evidence>
<gene>
    <name evidence="6" type="ORF">BCU17_04755</name>
</gene>
<feature type="domain" description="Tyr recombinase" evidence="5">
    <location>
        <begin position="212"/>
        <end position="390"/>
    </location>
</feature>
<evidence type="ECO:0000256" key="1">
    <source>
        <dbReference type="ARBA" id="ARBA00008857"/>
    </source>
</evidence>